<dbReference type="Pfam" id="PF00005">
    <property type="entry name" value="ABC_tran"/>
    <property type="match status" value="1"/>
</dbReference>
<dbReference type="InterPro" id="IPR027417">
    <property type="entry name" value="P-loop_NTPase"/>
</dbReference>
<dbReference type="FunFam" id="3.40.50.300:FF:000224">
    <property type="entry name" value="Energy-coupling factor transporter ATP-binding protein EcfA"/>
    <property type="match status" value="1"/>
</dbReference>
<dbReference type="EMBL" id="FNNZ01000002">
    <property type="protein sequence ID" value="SDW23929.1"/>
    <property type="molecule type" value="Genomic_DNA"/>
</dbReference>
<dbReference type="GO" id="GO:0042626">
    <property type="term" value="F:ATPase-coupled transmembrane transporter activity"/>
    <property type="evidence" value="ECO:0007669"/>
    <property type="project" value="TreeGrafter"/>
</dbReference>
<comment type="similarity">
    <text evidence="2 9">Belongs to the ABC transporter superfamily.</text>
</comment>
<feature type="domain" description="ABC transporter" evidence="10">
    <location>
        <begin position="6"/>
        <end position="241"/>
    </location>
</feature>
<dbReference type="CDD" id="cd03225">
    <property type="entry name" value="ABC_cobalt_CbiO_domain1"/>
    <property type="match status" value="1"/>
</dbReference>
<evidence type="ECO:0000256" key="6">
    <source>
        <dbReference type="ARBA" id="ARBA00022840"/>
    </source>
</evidence>
<comment type="function">
    <text evidence="9">Part of an ABC transporter complex. Responsible for energy coupling to the transport system.</text>
</comment>
<dbReference type="OrthoDB" id="9780942at2"/>
<dbReference type="Proteomes" id="UP000198816">
    <property type="component" value="Unassembled WGS sequence"/>
</dbReference>
<dbReference type="GO" id="GO:0005524">
    <property type="term" value="F:ATP binding"/>
    <property type="evidence" value="ECO:0007669"/>
    <property type="project" value="UniProtKB-UniRule"/>
</dbReference>
<dbReference type="InterPro" id="IPR005876">
    <property type="entry name" value="Co_trans_ATP-bd"/>
</dbReference>
<evidence type="ECO:0000259" key="10">
    <source>
        <dbReference type="PROSITE" id="PS50893"/>
    </source>
</evidence>
<dbReference type="InterPro" id="IPR017871">
    <property type="entry name" value="ABC_transporter-like_CS"/>
</dbReference>
<protein>
    <recommendedName>
        <fullName evidence="9">ABC transporter ATP-binding protein</fullName>
    </recommendedName>
</protein>
<dbReference type="STRING" id="1058.SAMN05421783_102205"/>
<evidence type="ECO:0000256" key="1">
    <source>
        <dbReference type="ARBA" id="ARBA00004202"/>
    </source>
</evidence>
<keyword evidence="3 9" id="KW-0813">Transport</keyword>
<name>A0A1H2RZ70_THIRO</name>
<evidence type="ECO:0000256" key="5">
    <source>
        <dbReference type="ARBA" id="ARBA00022741"/>
    </source>
</evidence>
<reference evidence="12" key="1">
    <citation type="submission" date="2016-10" db="EMBL/GenBank/DDBJ databases">
        <authorList>
            <person name="Varghese N."/>
            <person name="Submissions S."/>
        </authorList>
    </citation>
    <scope>NUCLEOTIDE SEQUENCE [LARGE SCALE GENOMIC DNA]</scope>
    <source>
        <strain evidence="12">DSM 217</strain>
    </source>
</reference>
<dbReference type="SMART" id="SM00382">
    <property type="entry name" value="AAA"/>
    <property type="match status" value="1"/>
</dbReference>
<evidence type="ECO:0000256" key="3">
    <source>
        <dbReference type="ARBA" id="ARBA00022448"/>
    </source>
</evidence>
<gene>
    <name evidence="11" type="ORF">SAMN05421783_102205</name>
</gene>
<dbReference type="GO" id="GO:0006824">
    <property type="term" value="P:cobalt ion transport"/>
    <property type="evidence" value="ECO:0007669"/>
    <property type="project" value="InterPro"/>
</dbReference>
<dbReference type="InterPro" id="IPR003593">
    <property type="entry name" value="AAA+_ATPase"/>
</dbReference>
<dbReference type="PANTHER" id="PTHR43553:SF24">
    <property type="entry name" value="ENERGY-COUPLING FACTOR TRANSPORTER ATP-BINDING PROTEIN ECFA1"/>
    <property type="match status" value="1"/>
</dbReference>
<keyword evidence="4 9" id="KW-1003">Cell membrane</keyword>
<keyword evidence="8 9" id="KW-0472">Membrane</keyword>
<proteinExistence type="inferred from homology"/>
<dbReference type="InterPro" id="IPR003439">
    <property type="entry name" value="ABC_transporter-like_ATP-bd"/>
</dbReference>
<dbReference type="RefSeq" id="WP_093028235.1">
    <property type="nucleotide sequence ID" value="NZ_FNNZ01000002.1"/>
</dbReference>
<sequence length="286" mass="30650">MSAPILEAEDLRYDYPGGAAALQGLDLRVERGRRLALLGANGCGKTTLLLHLNGTLRPRAGALRLDGRPASYDRRALADWRGRVGLVLQEPDDQLFSATVYQDVSFGPLNQGLSASRAHVRVMEALSAMDISHLAERPTHLLSFGQKKRAAIAGVLAMGPELLILDEPDAGLDGQGIVQLRRALDALQVQGATLVFATHDVDLAYAWADEVAILVDGRLLRQGDPAEILGDPELLAAAGLAMPVLLRLAGALCRTQSWPEGRAPRTAEALIVLLSDQAAEAERLRI</sequence>
<keyword evidence="12" id="KW-1185">Reference proteome</keyword>
<dbReference type="InterPro" id="IPR015856">
    <property type="entry name" value="ABC_transpr_CbiO/EcfA_su"/>
</dbReference>
<evidence type="ECO:0000256" key="9">
    <source>
        <dbReference type="RuleBase" id="RU364103"/>
    </source>
</evidence>
<dbReference type="NCBIfam" id="TIGR01166">
    <property type="entry name" value="cbiO"/>
    <property type="match status" value="1"/>
</dbReference>
<comment type="subcellular location">
    <subcellularLocation>
        <location evidence="1 9">Cell membrane</location>
        <topology evidence="1 9">Peripheral membrane protein</topology>
    </subcellularLocation>
</comment>
<organism evidence="11 12">
    <name type="scientific">Thiocapsa roseopersicina</name>
    <dbReference type="NCBI Taxonomy" id="1058"/>
    <lineage>
        <taxon>Bacteria</taxon>
        <taxon>Pseudomonadati</taxon>
        <taxon>Pseudomonadota</taxon>
        <taxon>Gammaproteobacteria</taxon>
        <taxon>Chromatiales</taxon>
        <taxon>Chromatiaceae</taxon>
        <taxon>Thiocapsa</taxon>
    </lineage>
</organism>
<dbReference type="SUPFAM" id="SSF52540">
    <property type="entry name" value="P-loop containing nucleoside triphosphate hydrolases"/>
    <property type="match status" value="1"/>
</dbReference>
<dbReference type="GO" id="GO:0016887">
    <property type="term" value="F:ATP hydrolysis activity"/>
    <property type="evidence" value="ECO:0007669"/>
    <property type="project" value="InterPro"/>
</dbReference>
<evidence type="ECO:0000256" key="7">
    <source>
        <dbReference type="ARBA" id="ARBA00022967"/>
    </source>
</evidence>
<accession>A0A1H2RZ70</accession>
<evidence type="ECO:0000256" key="4">
    <source>
        <dbReference type="ARBA" id="ARBA00022475"/>
    </source>
</evidence>
<evidence type="ECO:0000313" key="11">
    <source>
        <dbReference type="EMBL" id="SDW23929.1"/>
    </source>
</evidence>
<dbReference type="Gene3D" id="3.40.50.300">
    <property type="entry name" value="P-loop containing nucleotide triphosphate hydrolases"/>
    <property type="match status" value="1"/>
</dbReference>
<dbReference type="PROSITE" id="PS00211">
    <property type="entry name" value="ABC_TRANSPORTER_1"/>
    <property type="match status" value="1"/>
</dbReference>
<keyword evidence="5 9" id="KW-0547">Nucleotide-binding</keyword>
<dbReference type="AlphaFoldDB" id="A0A1H2RZ70"/>
<keyword evidence="7" id="KW-1278">Translocase</keyword>
<keyword evidence="6 9" id="KW-0067">ATP-binding</keyword>
<evidence type="ECO:0000256" key="8">
    <source>
        <dbReference type="ARBA" id="ARBA00023136"/>
    </source>
</evidence>
<evidence type="ECO:0000256" key="2">
    <source>
        <dbReference type="ARBA" id="ARBA00005417"/>
    </source>
</evidence>
<dbReference type="PANTHER" id="PTHR43553">
    <property type="entry name" value="HEAVY METAL TRANSPORTER"/>
    <property type="match status" value="1"/>
</dbReference>
<evidence type="ECO:0000313" key="12">
    <source>
        <dbReference type="Proteomes" id="UP000198816"/>
    </source>
</evidence>
<dbReference type="PROSITE" id="PS50893">
    <property type="entry name" value="ABC_TRANSPORTER_2"/>
    <property type="match status" value="1"/>
</dbReference>
<dbReference type="GO" id="GO:0043190">
    <property type="term" value="C:ATP-binding cassette (ABC) transporter complex"/>
    <property type="evidence" value="ECO:0007669"/>
    <property type="project" value="TreeGrafter"/>
</dbReference>
<dbReference type="InterPro" id="IPR050095">
    <property type="entry name" value="ECF_ABC_transporter_ATP-bd"/>
</dbReference>